<dbReference type="PANTHER" id="PTHR47926:SF533">
    <property type="entry name" value="DYW DOMAIN-CONTAINING PROTEIN"/>
    <property type="match status" value="1"/>
</dbReference>
<dbReference type="InParanoid" id="D8RY42"/>
<evidence type="ECO:0000256" key="2">
    <source>
        <dbReference type="PROSITE-ProRule" id="PRU00708"/>
    </source>
</evidence>
<dbReference type="GO" id="GO:0009451">
    <property type="term" value="P:RNA modification"/>
    <property type="evidence" value="ECO:0007669"/>
    <property type="project" value="InterPro"/>
</dbReference>
<dbReference type="PANTHER" id="PTHR47926">
    <property type="entry name" value="PENTATRICOPEPTIDE REPEAT-CONTAINING PROTEIN"/>
    <property type="match status" value="1"/>
</dbReference>
<dbReference type="KEGG" id="smo:SELMODRAFT_51678"/>
<dbReference type="AlphaFoldDB" id="D8RY42"/>
<feature type="non-terminal residue" evidence="3">
    <location>
        <position position="1"/>
    </location>
</feature>
<feature type="repeat" description="PPR" evidence="2">
    <location>
        <begin position="21"/>
        <end position="55"/>
    </location>
</feature>
<keyword evidence="4" id="KW-1185">Reference proteome</keyword>
<dbReference type="EMBL" id="GL377594">
    <property type="protein sequence ID" value="EFJ22837.1"/>
    <property type="molecule type" value="Genomic_DNA"/>
</dbReference>
<dbReference type="FunFam" id="1.25.40.10:FF:000158">
    <property type="entry name" value="pentatricopeptide repeat-containing protein At2g33680"/>
    <property type="match status" value="1"/>
</dbReference>
<dbReference type="Proteomes" id="UP000001514">
    <property type="component" value="Unassembled WGS sequence"/>
</dbReference>
<dbReference type="STRING" id="88036.D8RY42"/>
<feature type="repeat" description="PPR" evidence="2">
    <location>
        <begin position="420"/>
        <end position="454"/>
    </location>
</feature>
<feature type="repeat" description="PPR" evidence="2">
    <location>
        <begin position="318"/>
        <end position="348"/>
    </location>
</feature>
<dbReference type="InterPro" id="IPR011990">
    <property type="entry name" value="TPR-like_helical_dom_sf"/>
</dbReference>
<sequence length="570" mass="62144">YGKCGSVDRARSLFESLPRKSSLCWNFVIGAYAGNGRGEESLYLFRRMALEGERPDRHTFVRVLGACTNTAQGTAIHRHISSSGLEFDLMLQNSLVALYGRYGRVDLARSVFQSIPEKSLVSWNAMLTAYARNGHSREAAHAYNEMIFTGIEPNEISTLTTVLGACSSSRDLKIGKMIHSRAVCCGFDKEDQVLQVAVVNFYGKCGAVADARRVFDGIAQKSVVVHTAMIGGYAQHGHSLEALEIYHAMNVPPNRVTYSTVLAACSTLEQGKAIHQRILASKLENTGLVLETALVKMYASFDDCASARGVFDRMERRDLVAWNTMLGGYVQSGRGKEALELYEDMKMDPDSTTLSTLLGACSLLGDLSSGKIFHELLIERKMMQADAFLCSSLVNMYAKCGSVGTAREVFHAFRAGFGASSVLWNTILAALAHTGDSSQSLELLLEMELEGVTPDSTTFVCALVACNHAGLLQRGKLLFQILVLDHSSRPSLEHFLCMADLLGRAGRVDFAREVVEGMPFEADAVAWKALLGSSRGSIDLEKAAFAAQRLVEMDEELGQAFVLLSNAFSS</sequence>
<feature type="non-terminal residue" evidence="3">
    <location>
        <position position="570"/>
    </location>
</feature>
<proteinExistence type="predicted"/>
<evidence type="ECO:0008006" key="5">
    <source>
        <dbReference type="Google" id="ProtNLM"/>
    </source>
</evidence>
<keyword evidence="1" id="KW-0677">Repeat</keyword>
<evidence type="ECO:0000313" key="3">
    <source>
        <dbReference type="EMBL" id="EFJ22837.1"/>
    </source>
</evidence>
<dbReference type="InterPro" id="IPR046960">
    <property type="entry name" value="PPR_At4g14850-like_plant"/>
</dbReference>
<dbReference type="GO" id="GO:0048731">
    <property type="term" value="P:system development"/>
    <property type="evidence" value="ECO:0007669"/>
    <property type="project" value="UniProtKB-ARBA"/>
</dbReference>
<dbReference type="eggNOG" id="KOG4197">
    <property type="taxonomic scope" value="Eukaryota"/>
</dbReference>
<dbReference type="GO" id="GO:0003723">
    <property type="term" value="F:RNA binding"/>
    <property type="evidence" value="ECO:0007669"/>
    <property type="project" value="InterPro"/>
</dbReference>
<dbReference type="PROSITE" id="PS51375">
    <property type="entry name" value="PPR"/>
    <property type="match status" value="4"/>
</dbReference>
<dbReference type="HOGENOM" id="CLU_002706_0_1_1"/>
<dbReference type="NCBIfam" id="TIGR00756">
    <property type="entry name" value="PPR"/>
    <property type="match status" value="4"/>
</dbReference>
<accession>D8RY42</accession>
<dbReference type="Gramene" id="EFJ22837">
    <property type="protein sequence ID" value="EFJ22837"/>
    <property type="gene ID" value="SELMODRAFT_51678"/>
</dbReference>
<dbReference type="Gene3D" id="1.25.40.10">
    <property type="entry name" value="Tetratricopeptide repeat domain"/>
    <property type="match status" value="5"/>
</dbReference>
<dbReference type="FunFam" id="1.25.40.10:FF:000285">
    <property type="entry name" value="Pentatricopeptide repeat-containing protein, chloroplastic"/>
    <property type="match status" value="1"/>
</dbReference>
<evidence type="ECO:0000313" key="4">
    <source>
        <dbReference type="Proteomes" id="UP000001514"/>
    </source>
</evidence>
<dbReference type="Pfam" id="PF01535">
    <property type="entry name" value="PPR"/>
    <property type="match status" value="5"/>
</dbReference>
<gene>
    <name evidence="3" type="ORF">SELMODRAFT_51678</name>
</gene>
<evidence type="ECO:0000256" key="1">
    <source>
        <dbReference type="ARBA" id="ARBA00022737"/>
    </source>
</evidence>
<dbReference type="InterPro" id="IPR002885">
    <property type="entry name" value="PPR_rpt"/>
</dbReference>
<organism evidence="4">
    <name type="scientific">Selaginella moellendorffii</name>
    <name type="common">Spikemoss</name>
    <dbReference type="NCBI Taxonomy" id="88036"/>
    <lineage>
        <taxon>Eukaryota</taxon>
        <taxon>Viridiplantae</taxon>
        <taxon>Streptophyta</taxon>
        <taxon>Embryophyta</taxon>
        <taxon>Tracheophyta</taxon>
        <taxon>Lycopodiopsida</taxon>
        <taxon>Selaginellales</taxon>
        <taxon>Selaginellaceae</taxon>
        <taxon>Selaginella</taxon>
    </lineage>
</organism>
<dbReference type="Pfam" id="PF13041">
    <property type="entry name" value="PPR_2"/>
    <property type="match status" value="2"/>
</dbReference>
<reference evidence="3 4" key="1">
    <citation type="journal article" date="2011" name="Science">
        <title>The Selaginella genome identifies genetic changes associated with the evolution of vascular plants.</title>
        <authorList>
            <person name="Banks J.A."/>
            <person name="Nishiyama T."/>
            <person name="Hasebe M."/>
            <person name="Bowman J.L."/>
            <person name="Gribskov M."/>
            <person name="dePamphilis C."/>
            <person name="Albert V.A."/>
            <person name="Aono N."/>
            <person name="Aoyama T."/>
            <person name="Ambrose B.A."/>
            <person name="Ashton N.W."/>
            <person name="Axtell M.J."/>
            <person name="Barker E."/>
            <person name="Barker M.S."/>
            <person name="Bennetzen J.L."/>
            <person name="Bonawitz N.D."/>
            <person name="Chapple C."/>
            <person name="Cheng C."/>
            <person name="Correa L.G."/>
            <person name="Dacre M."/>
            <person name="DeBarry J."/>
            <person name="Dreyer I."/>
            <person name="Elias M."/>
            <person name="Engstrom E.M."/>
            <person name="Estelle M."/>
            <person name="Feng L."/>
            <person name="Finet C."/>
            <person name="Floyd S.K."/>
            <person name="Frommer W.B."/>
            <person name="Fujita T."/>
            <person name="Gramzow L."/>
            <person name="Gutensohn M."/>
            <person name="Harholt J."/>
            <person name="Hattori M."/>
            <person name="Heyl A."/>
            <person name="Hirai T."/>
            <person name="Hiwatashi Y."/>
            <person name="Ishikawa M."/>
            <person name="Iwata M."/>
            <person name="Karol K.G."/>
            <person name="Koehler B."/>
            <person name="Kolukisaoglu U."/>
            <person name="Kubo M."/>
            <person name="Kurata T."/>
            <person name="Lalonde S."/>
            <person name="Li K."/>
            <person name="Li Y."/>
            <person name="Litt A."/>
            <person name="Lyons E."/>
            <person name="Manning G."/>
            <person name="Maruyama T."/>
            <person name="Michael T.P."/>
            <person name="Mikami K."/>
            <person name="Miyazaki S."/>
            <person name="Morinaga S."/>
            <person name="Murata T."/>
            <person name="Mueller-Roeber B."/>
            <person name="Nelson D.R."/>
            <person name="Obara M."/>
            <person name="Oguri Y."/>
            <person name="Olmstead R.G."/>
            <person name="Onodera N."/>
            <person name="Petersen B.L."/>
            <person name="Pils B."/>
            <person name="Prigge M."/>
            <person name="Rensing S.A."/>
            <person name="Riano-Pachon D.M."/>
            <person name="Roberts A.W."/>
            <person name="Sato Y."/>
            <person name="Scheller H.V."/>
            <person name="Schulz B."/>
            <person name="Schulz C."/>
            <person name="Shakirov E.V."/>
            <person name="Shibagaki N."/>
            <person name="Shinohara N."/>
            <person name="Shippen D.E."/>
            <person name="Soerensen I."/>
            <person name="Sotooka R."/>
            <person name="Sugimoto N."/>
            <person name="Sugita M."/>
            <person name="Sumikawa N."/>
            <person name="Tanurdzic M."/>
            <person name="Theissen G."/>
            <person name="Ulvskov P."/>
            <person name="Wakazuki S."/>
            <person name="Weng J.K."/>
            <person name="Willats W.W."/>
            <person name="Wipf D."/>
            <person name="Wolf P.G."/>
            <person name="Yang L."/>
            <person name="Zimmer A.D."/>
            <person name="Zhu Q."/>
            <person name="Mitros T."/>
            <person name="Hellsten U."/>
            <person name="Loque D."/>
            <person name="Otillar R."/>
            <person name="Salamov A."/>
            <person name="Schmutz J."/>
            <person name="Shapiro H."/>
            <person name="Lindquist E."/>
            <person name="Lucas S."/>
            <person name="Rokhsar D."/>
            <person name="Grigoriev I.V."/>
        </authorList>
    </citation>
    <scope>NUCLEOTIDE SEQUENCE [LARGE SCALE GENOMIC DNA]</scope>
</reference>
<name>D8RY42_SELML</name>
<feature type="repeat" description="PPR" evidence="2">
    <location>
        <begin position="119"/>
        <end position="153"/>
    </location>
</feature>
<protein>
    <recommendedName>
        <fullName evidence="5">Pentacotripeptide-repeat region of PRORP domain-containing protein</fullName>
    </recommendedName>
</protein>